<organism evidence="12 13">
    <name type="scientific">Rhizoctonia solani</name>
    <dbReference type="NCBI Taxonomy" id="456999"/>
    <lineage>
        <taxon>Eukaryota</taxon>
        <taxon>Fungi</taxon>
        <taxon>Dikarya</taxon>
        <taxon>Basidiomycota</taxon>
        <taxon>Agaricomycotina</taxon>
        <taxon>Agaricomycetes</taxon>
        <taxon>Cantharellales</taxon>
        <taxon>Ceratobasidiaceae</taxon>
        <taxon>Rhizoctonia</taxon>
    </lineage>
</organism>
<keyword evidence="3 11" id="KW-0812">Transmembrane</keyword>
<keyword evidence="4" id="KW-0999">Mitochondrion inner membrane</keyword>
<evidence type="ECO:0000256" key="9">
    <source>
        <dbReference type="ARBA" id="ARBA00025191"/>
    </source>
</evidence>
<comment type="caution">
    <text evidence="12">The sequence shown here is derived from an EMBL/GenBank/DDBJ whole genome shotgun (WGS) entry which is preliminary data.</text>
</comment>
<evidence type="ECO:0000256" key="8">
    <source>
        <dbReference type="ARBA" id="ARBA00023136"/>
    </source>
</evidence>
<proteinExistence type="inferred from homology"/>
<dbReference type="EMBL" id="CAJMWZ010006190">
    <property type="protein sequence ID" value="CAE6517883.1"/>
    <property type="molecule type" value="Genomic_DNA"/>
</dbReference>
<evidence type="ECO:0000256" key="3">
    <source>
        <dbReference type="ARBA" id="ARBA00022692"/>
    </source>
</evidence>
<evidence type="ECO:0000256" key="7">
    <source>
        <dbReference type="ARBA" id="ARBA00023128"/>
    </source>
</evidence>
<dbReference type="GO" id="GO:0007005">
    <property type="term" value="P:mitochondrion organization"/>
    <property type="evidence" value="ECO:0007669"/>
    <property type="project" value="InterPro"/>
</dbReference>
<keyword evidence="6 11" id="KW-1133">Transmembrane helix</keyword>
<accession>A0A8H3DCJ8</accession>
<feature type="compositionally biased region" description="Low complexity" evidence="10">
    <location>
        <begin position="98"/>
        <end position="112"/>
    </location>
</feature>
<feature type="compositionally biased region" description="Polar residues" evidence="10">
    <location>
        <begin position="117"/>
        <end position="126"/>
    </location>
</feature>
<name>A0A8H3DCJ8_9AGAM</name>
<evidence type="ECO:0000256" key="4">
    <source>
        <dbReference type="ARBA" id="ARBA00022792"/>
    </source>
</evidence>
<comment type="function">
    <text evidence="9">Involved in the organization of the mitochondrial membranes and the global structure of the mitochondria. Also required for mitochondrial distribution and mobility as well as for the maintenance of mitochondrial DNA nucleoids structures.</text>
</comment>
<dbReference type="GO" id="GO:0000001">
    <property type="term" value="P:mitochondrion inheritance"/>
    <property type="evidence" value="ECO:0007669"/>
    <property type="project" value="InterPro"/>
</dbReference>
<evidence type="ECO:0008006" key="14">
    <source>
        <dbReference type="Google" id="ProtNLM"/>
    </source>
</evidence>
<reference evidence="12" key="1">
    <citation type="submission" date="2021-01" db="EMBL/GenBank/DDBJ databases">
        <authorList>
            <person name="Kaushik A."/>
        </authorList>
    </citation>
    <scope>NUCLEOTIDE SEQUENCE</scope>
    <source>
        <strain evidence="12">Type strain: AG8-Rh-89/</strain>
    </source>
</reference>
<evidence type="ECO:0000256" key="11">
    <source>
        <dbReference type="SAM" id="Phobius"/>
    </source>
</evidence>
<dbReference type="Pfam" id="PF08118">
    <property type="entry name" value="MDM31_MDM32"/>
    <property type="match status" value="1"/>
</dbReference>
<gene>
    <name evidence="12" type="ORF">RDB_LOCUS114406</name>
</gene>
<dbReference type="GO" id="GO:0005743">
    <property type="term" value="C:mitochondrial inner membrane"/>
    <property type="evidence" value="ECO:0007669"/>
    <property type="project" value="UniProtKB-SubCell"/>
</dbReference>
<keyword evidence="7" id="KW-0496">Mitochondrion</keyword>
<keyword evidence="5" id="KW-0809">Transit peptide</keyword>
<dbReference type="InterPro" id="IPR012571">
    <property type="entry name" value="Mdm31/Mdm32"/>
</dbReference>
<evidence type="ECO:0000256" key="5">
    <source>
        <dbReference type="ARBA" id="ARBA00022946"/>
    </source>
</evidence>
<dbReference type="PANTHER" id="PTHR31068:SF0">
    <property type="entry name" value="MITOCHONDRIAL DISTRIBUTION AND MORPHOLOGY PROTEIN 31"/>
    <property type="match status" value="1"/>
</dbReference>
<feature type="transmembrane region" description="Helical" evidence="11">
    <location>
        <begin position="207"/>
        <end position="234"/>
    </location>
</feature>
<comment type="subcellular location">
    <subcellularLocation>
        <location evidence="1">Mitochondrion inner membrane</location>
    </subcellularLocation>
</comment>
<evidence type="ECO:0000256" key="6">
    <source>
        <dbReference type="ARBA" id="ARBA00022989"/>
    </source>
</evidence>
<protein>
    <recommendedName>
        <fullName evidence="14">Mitochondrial distribution and morphology protein 31</fullName>
    </recommendedName>
</protein>
<feature type="region of interest" description="Disordered" evidence="10">
    <location>
        <begin position="89"/>
        <end position="146"/>
    </location>
</feature>
<comment type="similarity">
    <text evidence="2">Belongs to the MDM31/MDM32 family.</text>
</comment>
<dbReference type="Proteomes" id="UP000663850">
    <property type="component" value="Unassembled WGS sequence"/>
</dbReference>
<dbReference type="AlphaFoldDB" id="A0A8H3DCJ8"/>
<sequence>MNRPVPHACLLGLSRRQAGSRAADVVRYTVIRNFFNRVAQDTVRISVVRQSHTQQYHSHIWQRSTLWTISPLSAENSSSQRYLALRYASSSVRKDRSNSTSPNNTASTSTSPGPNPEQGNQSNSDEGPTKKETQETSSEPPAPTNPHLQNYSALFRQLALSLPHVKQPTKQDFLQAATSMWQRMRIRFKWFAIKSFRKFNADDMSAFLSWFLVGQTLWILVGTTTFFSVIFAVLNSFSLQEYVARTISDYLTSETGIRIVFESAVVPKWKDSRISFRNVYVSRRPNSQAEEALPRDAGQRAAARLLAGHHPAYHDIAYHDDEEVHGVASGGMNVSDMGSSTETEDDGSTTFDLEIDSVDVTLSFARWLEGRGLIKDATVKGVRGIVDRRLVSWDPEVHTDPAQFRHSPQLGDFELDSLEVEDLLVTLYQPGGFRPFTASIFRANFGVFRKQWLFYDLMSAHHIVGQYDNCLFSLHTPQSIGRTMEQEVKDSRWTRMSRFRIDGVSIDHLQAATGNEGLVSWIVSGKVDAVLDIKFPHDPKAFDIGELFEGIAAAAAEQIEEARRAGMELGIPLISDRIPGQRELAKPALSAPEDEKELKEEYEKPVVLIDIDLRFRDLKAAMPLFTNELSYVNHALVRPIVSFINANRTLVPIRCRIVKDLEDFHGAWTSSLINTNHHLTAGLTDIISQKTYDAVAYHVTQANMQRRLKTVAMWNLHLASRNLITAARSIADPMSAHLRAAYTHGA</sequence>
<evidence type="ECO:0000256" key="1">
    <source>
        <dbReference type="ARBA" id="ARBA00004273"/>
    </source>
</evidence>
<keyword evidence="8 11" id="KW-0472">Membrane</keyword>
<evidence type="ECO:0000313" key="12">
    <source>
        <dbReference type="EMBL" id="CAE6517883.1"/>
    </source>
</evidence>
<dbReference type="PANTHER" id="PTHR31068">
    <property type="entry name" value="MITOCHONDRIAL DISTRIBUTION AND MORPHOLOGY PROTEIN 31"/>
    <property type="match status" value="1"/>
</dbReference>
<evidence type="ECO:0000256" key="10">
    <source>
        <dbReference type="SAM" id="MobiDB-lite"/>
    </source>
</evidence>
<evidence type="ECO:0000256" key="2">
    <source>
        <dbReference type="ARBA" id="ARBA00005687"/>
    </source>
</evidence>
<evidence type="ECO:0000313" key="13">
    <source>
        <dbReference type="Proteomes" id="UP000663850"/>
    </source>
</evidence>